<dbReference type="EMBL" id="CAHIKZ030000241">
    <property type="protein sequence ID" value="CAE1163054.1"/>
    <property type="molecule type" value="Genomic_DNA"/>
</dbReference>
<evidence type="ECO:0000256" key="3">
    <source>
        <dbReference type="ARBA" id="ARBA00022989"/>
    </source>
</evidence>
<dbReference type="SUPFAM" id="SSF81321">
    <property type="entry name" value="Family A G protein-coupled receptor-like"/>
    <property type="match status" value="1"/>
</dbReference>
<dbReference type="InterPro" id="IPR000276">
    <property type="entry name" value="GPCR_Rhodpsn"/>
</dbReference>
<feature type="region of interest" description="Disordered" evidence="9">
    <location>
        <begin position="355"/>
        <end position="382"/>
    </location>
</feature>
<proteinExistence type="inferred from homology"/>
<feature type="transmembrane region" description="Helical" evidence="10">
    <location>
        <begin position="109"/>
        <end position="127"/>
    </location>
</feature>
<sequence>MAAESIEAPVAVPVGYPNITLQELNDEKAMLRIPAIIYTIILMIVGLFGNTVTCYIYGYRLKMLPTHCFIIVLAVFDILSCCIAMPTEILDMRYPFMFPSMIACKTLRFLSYFTTGSSSIILLVIAIDRYKRVCRPFKKQITVREAKIISLVISTIGIIVTSPMLYAAGKMTHETRIPHINGTDCSISDSVRNTKFPVIYFAIVFLIIISSFVAMSICYLLLWLEVRNRCSNPISGGGSNCGPSVPLEVPTTTTPALVNEKASSKTMNRTNLTVFLVTLLFILSYIPCLSLQVARTIIKYEISMSPLAELFYCIGMRSYFLSNSLNPLIYGYCNRQFGDEFKRLFSRYRQVSRNLKNGRPSKNSDSSSSSGKIQTTICECSS</sequence>
<comment type="similarity">
    <text evidence="8">Belongs to the G-protein coupled receptor 1 family.</text>
</comment>
<evidence type="ECO:0000256" key="9">
    <source>
        <dbReference type="SAM" id="MobiDB-lite"/>
    </source>
</evidence>
<dbReference type="PANTHER" id="PTHR24243:SF224">
    <property type="entry name" value="G-PROTEIN COUPLED RECEPTOR 19-RELATED"/>
    <property type="match status" value="1"/>
</dbReference>
<feature type="transmembrane region" description="Helical" evidence="10">
    <location>
        <begin position="198"/>
        <end position="222"/>
    </location>
</feature>
<comment type="subcellular location">
    <subcellularLocation>
        <location evidence="1">Membrane</location>
        <topology evidence="1">Multi-pass membrane protein</topology>
    </subcellularLocation>
</comment>
<name>A0A812AXF9_ACAPH</name>
<evidence type="ECO:0000259" key="11">
    <source>
        <dbReference type="PROSITE" id="PS50262"/>
    </source>
</evidence>
<evidence type="ECO:0000313" key="12">
    <source>
        <dbReference type="EMBL" id="CAE1163054.1"/>
    </source>
</evidence>
<evidence type="ECO:0000256" key="6">
    <source>
        <dbReference type="ARBA" id="ARBA00023170"/>
    </source>
</evidence>
<dbReference type="PROSITE" id="PS50262">
    <property type="entry name" value="G_PROTEIN_RECEP_F1_2"/>
    <property type="match status" value="1"/>
</dbReference>
<dbReference type="PANTHER" id="PTHR24243">
    <property type="entry name" value="G-PROTEIN COUPLED RECEPTOR"/>
    <property type="match status" value="1"/>
</dbReference>
<feature type="transmembrane region" description="Helical" evidence="10">
    <location>
        <begin position="148"/>
        <end position="168"/>
    </location>
</feature>
<evidence type="ECO:0000256" key="7">
    <source>
        <dbReference type="ARBA" id="ARBA00023224"/>
    </source>
</evidence>
<feature type="transmembrane region" description="Helical" evidence="10">
    <location>
        <begin position="69"/>
        <end position="89"/>
    </location>
</feature>
<organism evidence="12 13">
    <name type="scientific">Acanthosepion pharaonis</name>
    <name type="common">Pharaoh cuttlefish</name>
    <name type="synonym">Sepia pharaonis</name>
    <dbReference type="NCBI Taxonomy" id="158019"/>
    <lineage>
        <taxon>Eukaryota</taxon>
        <taxon>Metazoa</taxon>
        <taxon>Spiralia</taxon>
        <taxon>Lophotrochozoa</taxon>
        <taxon>Mollusca</taxon>
        <taxon>Cephalopoda</taxon>
        <taxon>Coleoidea</taxon>
        <taxon>Decapodiformes</taxon>
        <taxon>Sepiida</taxon>
        <taxon>Sepiina</taxon>
        <taxon>Sepiidae</taxon>
        <taxon>Acanthosepion</taxon>
    </lineage>
</organism>
<dbReference type="OrthoDB" id="6157309at2759"/>
<keyword evidence="3 10" id="KW-1133">Transmembrane helix</keyword>
<gene>
    <name evidence="12" type="ORF">SPHA_7522</name>
</gene>
<dbReference type="GO" id="GO:0004930">
    <property type="term" value="F:G protein-coupled receptor activity"/>
    <property type="evidence" value="ECO:0007669"/>
    <property type="project" value="UniProtKB-KW"/>
</dbReference>
<keyword evidence="13" id="KW-1185">Reference proteome</keyword>
<evidence type="ECO:0000256" key="1">
    <source>
        <dbReference type="ARBA" id="ARBA00004141"/>
    </source>
</evidence>
<dbReference type="Gene3D" id="1.20.1070.10">
    <property type="entry name" value="Rhodopsin 7-helix transmembrane proteins"/>
    <property type="match status" value="1"/>
</dbReference>
<comment type="caution">
    <text evidence="12">The sequence shown here is derived from an EMBL/GenBank/DDBJ whole genome shotgun (WGS) entry which is preliminary data.</text>
</comment>
<feature type="transmembrane region" description="Helical" evidence="10">
    <location>
        <begin position="272"/>
        <end position="294"/>
    </location>
</feature>
<dbReference type="AlphaFoldDB" id="A0A812AXF9"/>
<dbReference type="InterPro" id="IPR017452">
    <property type="entry name" value="GPCR_Rhodpsn_7TM"/>
</dbReference>
<reference evidence="12" key="1">
    <citation type="submission" date="2021-01" db="EMBL/GenBank/DDBJ databases">
        <authorList>
            <person name="Li R."/>
            <person name="Bekaert M."/>
        </authorList>
    </citation>
    <scope>NUCLEOTIDE SEQUENCE</scope>
    <source>
        <strain evidence="12">Farmed</strain>
    </source>
</reference>
<keyword evidence="4 8" id="KW-0297">G-protein coupled receptor</keyword>
<feature type="transmembrane region" description="Helical" evidence="10">
    <location>
        <begin position="35"/>
        <end position="57"/>
    </location>
</feature>
<dbReference type="PRINTS" id="PR00237">
    <property type="entry name" value="GPCRRHODOPSN"/>
</dbReference>
<evidence type="ECO:0000313" key="13">
    <source>
        <dbReference type="Proteomes" id="UP000597762"/>
    </source>
</evidence>
<evidence type="ECO:0000256" key="4">
    <source>
        <dbReference type="ARBA" id="ARBA00023040"/>
    </source>
</evidence>
<keyword evidence="7 8" id="KW-0807">Transducer</keyword>
<feature type="domain" description="G-protein coupled receptors family 1 profile" evidence="11">
    <location>
        <begin position="49"/>
        <end position="330"/>
    </location>
</feature>
<keyword evidence="5 10" id="KW-0472">Membrane</keyword>
<evidence type="ECO:0000256" key="2">
    <source>
        <dbReference type="ARBA" id="ARBA00022692"/>
    </source>
</evidence>
<feature type="compositionally biased region" description="Polar residues" evidence="9">
    <location>
        <begin position="371"/>
        <end position="382"/>
    </location>
</feature>
<dbReference type="Pfam" id="PF00001">
    <property type="entry name" value="7tm_1"/>
    <property type="match status" value="1"/>
</dbReference>
<evidence type="ECO:0000256" key="10">
    <source>
        <dbReference type="SAM" id="Phobius"/>
    </source>
</evidence>
<dbReference type="PROSITE" id="PS00237">
    <property type="entry name" value="G_PROTEIN_RECEP_F1_1"/>
    <property type="match status" value="1"/>
</dbReference>
<keyword evidence="2 8" id="KW-0812">Transmembrane</keyword>
<evidence type="ECO:0000256" key="8">
    <source>
        <dbReference type="RuleBase" id="RU000688"/>
    </source>
</evidence>
<feature type="compositionally biased region" description="Low complexity" evidence="9">
    <location>
        <begin position="361"/>
        <end position="370"/>
    </location>
</feature>
<dbReference type="Proteomes" id="UP000597762">
    <property type="component" value="Unassembled WGS sequence"/>
</dbReference>
<protein>
    <submittedName>
        <fullName evidence="12">HCRTR2</fullName>
    </submittedName>
</protein>
<dbReference type="GO" id="GO:0005886">
    <property type="term" value="C:plasma membrane"/>
    <property type="evidence" value="ECO:0007669"/>
    <property type="project" value="TreeGrafter"/>
</dbReference>
<accession>A0A812AXF9</accession>
<evidence type="ECO:0000256" key="5">
    <source>
        <dbReference type="ARBA" id="ARBA00023136"/>
    </source>
</evidence>
<keyword evidence="6 8" id="KW-0675">Receptor</keyword>